<protein>
    <recommendedName>
        <fullName evidence="6 19">Adenosylcobinamide-GDP ribazoletransferase</fullName>
        <ecNumber evidence="5 19">2.7.8.26</ecNumber>
    </recommendedName>
    <alternativeName>
        <fullName evidence="16 19">Cobalamin synthase</fullName>
    </alternativeName>
    <alternativeName>
        <fullName evidence="15 19">Cobalamin-5'-phosphate synthase</fullName>
    </alternativeName>
</protein>
<evidence type="ECO:0000256" key="2">
    <source>
        <dbReference type="ARBA" id="ARBA00004651"/>
    </source>
</evidence>
<keyword evidence="10 19" id="KW-0812">Transmembrane</keyword>
<dbReference type="EC" id="2.7.8.26" evidence="5 19"/>
<evidence type="ECO:0000256" key="18">
    <source>
        <dbReference type="ARBA" id="ARBA00049504"/>
    </source>
</evidence>
<comment type="subcellular location">
    <subcellularLocation>
        <location evidence="2 19">Cell membrane</location>
        <topology evidence="2 19">Multi-pass membrane protein</topology>
    </subcellularLocation>
</comment>
<keyword evidence="11 19" id="KW-0460">Magnesium</keyword>
<dbReference type="HAMAP" id="MF_00719">
    <property type="entry name" value="CobS"/>
    <property type="match status" value="1"/>
</dbReference>
<comment type="catalytic activity">
    <reaction evidence="17 19">
        <text>alpha-ribazole + adenosylcob(III)inamide-GDP = adenosylcob(III)alamin + GMP + H(+)</text>
        <dbReference type="Rhea" id="RHEA:16049"/>
        <dbReference type="ChEBI" id="CHEBI:10329"/>
        <dbReference type="ChEBI" id="CHEBI:15378"/>
        <dbReference type="ChEBI" id="CHEBI:18408"/>
        <dbReference type="ChEBI" id="CHEBI:58115"/>
        <dbReference type="ChEBI" id="CHEBI:60487"/>
        <dbReference type="EC" id="2.7.8.26"/>
    </reaction>
</comment>
<organism evidence="20 21">
    <name type="scientific">Dyadobacter beijingensis</name>
    <dbReference type="NCBI Taxonomy" id="365489"/>
    <lineage>
        <taxon>Bacteria</taxon>
        <taxon>Pseudomonadati</taxon>
        <taxon>Bacteroidota</taxon>
        <taxon>Cytophagia</taxon>
        <taxon>Cytophagales</taxon>
        <taxon>Spirosomataceae</taxon>
        <taxon>Dyadobacter</taxon>
    </lineage>
</organism>
<evidence type="ECO:0000256" key="14">
    <source>
        <dbReference type="ARBA" id="ARBA00025228"/>
    </source>
</evidence>
<evidence type="ECO:0000256" key="13">
    <source>
        <dbReference type="ARBA" id="ARBA00023136"/>
    </source>
</evidence>
<feature type="transmembrane region" description="Helical" evidence="19">
    <location>
        <begin position="38"/>
        <end position="59"/>
    </location>
</feature>
<evidence type="ECO:0000313" key="20">
    <source>
        <dbReference type="EMBL" id="GGM83746.1"/>
    </source>
</evidence>
<evidence type="ECO:0000256" key="16">
    <source>
        <dbReference type="ARBA" id="ARBA00032853"/>
    </source>
</evidence>
<evidence type="ECO:0000256" key="5">
    <source>
        <dbReference type="ARBA" id="ARBA00013200"/>
    </source>
</evidence>
<evidence type="ECO:0000256" key="8">
    <source>
        <dbReference type="ARBA" id="ARBA00022573"/>
    </source>
</evidence>
<comment type="similarity">
    <text evidence="4 19">Belongs to the CobS family.</text>
</comment>
<keyword evidence="7 19" id="KW-1003">Cell membrane</keyword>
<evidence type="ECO:0000256" key="10">
    <source>
        <dbReference type="ARBA" id="ARBA00022692"/>
    </source>
</evidence>
<evidence type="ECO:0000256" key="6">
    <source>
        <dbReference type="ARBA" id="ARBA00015850"/>
    </source>
</evidence>
<evidence type="ECO:0000256" key="11">
    <source>
        <dbReference type="ARBA" id="ARBA00022842"/>
    </source>
</evidence>
<dbReference type="PANTHER" id="PTHR34148">
    <property type="entry name" value="ADENOSYLCOBINAMIDE-GDP RIBAZOLETRANSFERASE"/>
    <property type="match status" value="1"/>
</dbReference>
<accession>A0ABQ2HLS7</accession>
<evidence type="ECO:0000256" key="15">
    <source>
        <dbReference type="ARBA" id="ARBA00032605"/>
    </source>
</evidence>
<evidence type="ECO:0000313" key="21">
    <source>
        <dbReference type="Proteomes" id="UP000632339"/>
    </source>
</evidence>
<keyword evidence="13 19" id="KW-0472">Membrane</keyword>
<dbReference type="PANTHER" id="PTHR34148:SF1">
    <property type="entry name" value="ADENOSYLCOBINAMIDE-GDP RIBAZOLETRANSFERASE"/>
    <property type="match status" value="1"/>
</dbReference>
<dbReference type="RefSeq" id="WP_019945673.1">
    <property type="nucleotide sequence ID" value="NZ_BMLI01000001.1"/>
</dbReference>
<evidence type="ECO:0000256" key="1">
    <source>
        <dbReference type="ARBA" id="ARBA00001946"/>
    </source>
</evidence>
<sequence>MSHIRQQFTLFFTALQFYTRLPAPKWVVYKPENLSLATGYLPFVGWMVGMAAGATWLFAGYLTNPSIAILCSMIISILLTGAFHEDGFADVCDGFGGGWTREKILAIMKDSRVGAYASVGLILILALKFTLLQSIGLQIAATDTFQTGIISLLVTGHALSRLMPVFVIYMLPYARDTDSKAKPVAEKPPFSVLVTAIVFAVIPLLALAMRWSQPLLFAVIPVLGIITILLARYFKKWIGGYTGDCLGAIQQVCEIAFYFFVTVLWKFA</sequence>
<feature type="transmembrane region" description="Helical" evidence="19">
    <location>
        <begin position="246"/>
        <end position="265"/>
    </location>
</feature>
<dbReference type="Proteomes" id="UP000632339">
    <property type="component" value="Unassembled WGS sequence"/>
</dbReference>
<dbReference type="InterPro" id="IPR003805">
    <property type="entry name" value="CobS"/>
</dbReference>
<comment type="catalytic activity">
    <reaction evidence="18 19">
        <text>alpha-ribazole 5'-phosphate + adenosylcob(III)inamide-GDP = adenosylcob(III)alamin 5'-phosphate + GMP + H(+)</text>
        <dbReference type="Rhea" id="RHEA:23560"/>
        <dbReference type="ChEBI" id="CHEBI:15378"/>
        <dbReference type="ChEBI" id="CHEBI:57918"/>
        <dbReference type="ChEBI" id="CHEBI:58115"/>
        <dbReference type="ChEBI" id="CHEBI:60487"/>
        <dbReference type="ChEBI" id="CHEBI:60493"/>
        <dbReference type="EC" id="2.7.8.26"/>
    </reaction>
</comment>
<comment type="caution">
    <text evidence="20">The sequence shown here is derived from an EMBL/GenBank/DDBJ whole genome shotgun (WGS) entry which is preliminary data.</text>
</comment>
<evidence type="ECO:0000256" key="3">
    <source>
        <dbReference type="ARBA" id="ARBA00004663"/>
    </source>
</evidence>
<proteinExistence type="inferred from homology"/>
<evidence type="ECO:0000256" key="19">
    <source>
        <dbReference type="HAMAP-Rule" id="MF_00719"/>
    </source>
</evidence>
<dbReference type="EMBL" id="BMLI01000001">
    <property type="protein sequence ID" value="GGM83746.1"/>
    <property type="molecule type" value="Genomic_DNA"/>
</dbReference>
<name>A0ABQ2HLS7_9BACT</name>
<comment type="cofactor">
    <cofactor evidence="1 19">
        <name>Mg(2+)</name>
        <dbReference type="ChEBI" id="CHEBI:18420"/>
    </cofactor>
</comment>
<feature type="transmembrane region" description="Helical" evidence="19">
    <location>
        <begin position="215"/>
        <end position="234"/>
    </location>
</feature>
<gene>
    <name evidence="19 20" type="primary">cobS</name>
    <name evidence="20" type="ORF">GCM10010967_14450</name>
</gene>
<comment type="pathway">
    <text evidence="3 19">Cofactor biosynthesis; adenosylcobalamin biosynthesis; adenosylcobalamin from cob(II)yrinate a,c-diamide: step 7/7.</text>
</comment>
<comment type="function">
    <text evidence="14 19">Joins adenosylcobinamide-GDP and alpha-ribazole to generate adenosylcobalamin (Ado-cobalamin). Also synthesizes adenosylcobalamin 5'-phosphate from adenosylcobinamide-GDP and alpha-ribazole 5'-phosphate.</text>
</comment>
<feature type="transmembrane region" description="Helical" evidence="19">
    <location>
        <begin position="66"/>
        <end position="84"/>
    </location>
</feature>
<evidence type="ECO:0000256" key="9">
    <source>
        <dbReference type="ARBA" id="ARBA00022679"/>
    </source>
</evidence>
<feature type="transmembrane region" description="Helical" evidence="19">
    <location>
        <begin position="190"/>
        <end position="208"/>
    </location>
</feature>
<keyword evidence="8 19" id="KW-0169">Cobalamin biosynthesis</keyword>
<evidence type="ECO:0000256" key="7">
    <source>
        <dbReference type="ARBA" id="ARBA00022475"/>
    </source>
</evidence>
<evidence type="ECO:0000256" key="12">
    <source>
        <dbReference type="ARBA" id="ARBA00022989"/>
    </source>
</evidence>
<reference evidence="21" key="1">
    <citation type="journal article" date="2019" name="Int. J. Syst. Evol. Microbiol.">
        <title>The Global Catalogue of Microorganisms (GCM) 10K type strain sequencing project: providing services to taxonomists for standard genome sequencing and annotation.</title>
        <authorList>
            <consortium name="The Broad Institute Genomics Platform"/>
            <consortium name="The Broad Institute Genome Sequencing Center for Infectious Disease"/>
            <person name="Wu L."/>
            <person name="Ma J."/>
        </authorList>
    </citation>
    <scope>NUCLEOTIDE SEQUENCE [LARGE SCALE GENOMIC DNA]</scope>
    <source>
        <strain evidence="21">CGMCC 1.6375</strain>
    </source>
</reference>
<evidence type="ECO:0000256" key="4">
    <source>
        <dbReference type="ARBA" id="ARBA00010561"/>
    </source>
</evidence>
<keyword evidence="12 19" id="KW-1133">Transmembrane helix</keyword>
<keyword evidence="9 19" id="KW-0808">Transferase</keyword>
<evidence type="ECO:0000256" key="17">
    <source>
        <dbReference type="ARBA" id="ARBA00048623"/>
    </source>
</evidence>
<dbReference type="Pfam" id="PF02654">
    <property type="entry name" value="CobS"/>
    <property type="match status" value="1"/>
</dbReference>
<keyword evidence="21" id="KW-1185">Reference proteome</keyword>
<feature type="transmembrane region" description="Helical" evidence="19">
    <location>
        <begin position="115"/>
        <end position="137"/>
    </location>
</feature>
<feature type="transmembrane region" description="Helical" evidence="19">
    <location>
        <begin position="149"/>
        <end position="170"/>
    </location>
</feature>